<proteinExistence type="inferred from homology"/>
<comment type="function">
    <text evidence="9">CRISPR (clustered regularly interspaced short palindromic repeat), is an adaptive immune system that provides protection against mobile genetic elements (viruses, transposable elements and conjugative plasmids). CRISPR clusters contain sequences complementary to antecedent mobile elements and target invading nucleic acids. CRISPR clusters are transcribed and processed into CRISPR RNA (crRNA). Functions as a ssRNA-specific endoribonuclease. Involved in the integration of spacer DNA into the CRISPR cassette.</text>
</comment>
<protein>
    <recommendedName>
        <fullName evidence="9">CRISPR-associated endoribonuclease Cas2</fullName>
        <ecNumber evidence="9">3.1.-.-</ecNumber>
    </recommendedName>
</protein>
<comment type="cofactor">
    <cofactor evidence="1 9">
        <name>Mg(2+)</name>
        <dbReference type="ChEBI" id="CHEBI:18420"/>
    </cofactor>
</comment>
<evidence type="ECO:0000256" key="2">
    <source>
        <dbReference type="ARBA" id="ARBA00009959"/>
    </source>
</evidence>
<dbReference type="EC" id="3.1.-.-" evidence="9"/>
<comment type="caution">
    <text evidence="10">The sequence shown here is derived from an EMBL/GenBank/DDBJ whole genome shotgun (WGS) entry which is preliminary data.</text>
</comment>
<comment type="subunit">
    <text evidence="9">Homodimer, forms a heterotetramer with a Cas1 homodimer.</text>
</comment>
<dbReference type="PANTHER" id="PTHR34405">
    <property type="entry name" value="CRISPR-ASSOCIATED ENDORIBONUCLEASE CAS2"/>
    <property type="match status" value="1"/>
</dbReference>
<dbReference type="PANTHER" id="PTHR34405:SF3">
    <property type="entry name" value="CRISPR-ASSOCIATED ENDORIBONUCLEASE CAS2 3"/>
    <property type="match status" value="1"/>
</dbReference>
<dbReference type="InterPro" id="IPR019199">
    <property type="entry name" value="Virulence_VapD/CRISPR_Cas2"/>
</dbReference>
<name>A0A7W7Y0J8_9GAMM</name>
<organism evidence="10 11">
    <name type="scientific">Rehaibacterium terrae</name>
    <dbReference type="NCBI Taxonomy" id="1341696"/>
    <lineage>
        <taxon>Bacteria</taxon>
        <taxon>Pseudomonadati</taxon>
        <taxon>Pseudomonadota</taxon>
        <taxon>Gammaproteobacteria</taxon>
        <taxon>Lysobacterales</taxon>
        <taxon>Lysobacteraceae</taxon>
        <taxon>Rehaibacterium</taxon>
    </lineage>
</organism>
<evidence type="ECO:0000256" key="9">
    <source>
        <dbReference type="HAMAP-Rule" id="MF_01471"/>
    </source>
</evidence>
<sequence>MSTLRRLHIVCYDVSCPRRLRTALVLARRYASGGQKSVHECWLNAREQGDLLADLARLIDEDRDRILCARLDPQRSPMFRGAGRLPCDDDFLLVA</sequence>
<dbReference type="GO" id="GO:0046872">
    <property type="term" value="F:metal ion binding"/>
    <property type="evidence" value="ECO:0007669"/>
    <property type="project" value="UniProtKB-UniRule"/>
</dbReference>
<evidence type="ECO:0000256" key="8">
    <source>
        <dbReference type="ARBA" id="ARBA00023118"/>
    </source>
</evidence>
<dbReference type="NCBIfam" id="TIGR01573">
    <property type="entry name" value="cas2"/>
    <property type="match status" value="1"/>
</dbReference>
<comment type="similarity">
    <text evidence="2 9">Belongs to the CRISPR-associated endoribonuclease Cas2 protein family.</text>
</comment>
<dbReference type="RefSeq" id="WP_183948554.1">
    <property type="nucleotide sequence ID" value="NZ_JACHHX010000011.1"/>
</dbReference>
<keyword evidence="5 9" id="KW-0255">Endonuclease</keyword>
<feature type="binding site" evidence="9">
    <location>
        <position position="13"/>
    </location>
    <ligand>
        <name>Mg(2+)</name>
        <dbReference type="ChEBI" id="CHEBI:18420"/>
        <note>catalytic</note>
    </ligand>
</feature>
<keyword evidence="8 9" id="KW-0051">Antiviral defense</keyword>
<reference evidence="10 11" key="1">
    <citation type="submission" date="2020-08" db="EMBL/GenBank/DDBJ databases">
        <title>Genomic Encyclopedia of Type Strains, Phase IV (KMG-IV): sequencing the most valuable type-strain genomes for metagenomic binning, comparative biology and taxonomic classification.</title>
        <authorList>
            <person name="Goeker M."/>
        </authorList>
    </citation>
    <scope>NUCLEOTIDE SEQUENCE [LARGE SCALE GENOMIC DNA]</scope>
    <source>
        <strain evidence="10 11">DSM 25897</strain>
    </source>
</reference>
<evidence type="ECO:0000313" key="10">
    <source>
        <dbReference type="EMBL" id="MBB5015881.1"/>
    </source>
</evidence>
<dbReference type="GO" id="GO:0004521">
    <property type="term" value="F:RNA endonuclease activity"/>
    <property type="evidence" value="ECO:0007669"/>
    <property type="project" value="InterPro"/>
</dbReference>
<keyword evidence="7 9" id="KW-0460">Magnesium</keyword>
<dbReference type="AlphaFoldDB" id="A0A7W7Y0J8"/>
<dbReference type="Gene3D" id="3.30.70.240">
    <property type="match status" value="1"/>
</dbReference>
<dbReference type="InterPro" id="IPR021127">
    <property type="entry name" value="CRISPR_associated_Cas2"/>
</dbReference>
<dbReference type="CDD" id="cd09725">
    <property type="entry name" value="Cas2_I_II_III"/>
    <property type="match status" value="1"/>
</dbReference>
<gene>
    <name evidence="9" type="primary">cas2</name>
    <name evidence="10" type="ORF">HNQ58_001791</name>
</gene>
<evidence type="ECO:0000256" key="3">
    <source>
        <dbReference type="ARBA" id="ARBA00022722"/>
    </source>
</evidence>
<evidence type="ECO:0000256" key="4">
    <source>
        <dbReference type="ARBA" id="ARBA00022723"/>
    </source>
</evidence>
<keyword evidence="4 9" id="KW-0479">Metal-binding</keyword>
<keyword evidence="3 9" id="KW-0540">Nuclease</keyword>
<dbReference type="EMBL" id="JACHHX010000011">
    <property type="protein sequence ID" value="MBB5015881.1"/>
    <property type="molecule type" value="Genomic_DNA"/>
</dbReference>
<evidence type="ECO:0000256" key="7">
    <source>
        <dbReference type="ARBA" id="ARBA00022842"/>
    </source>
</evidence>
<accession>A0A7W7Y0J8</accession>
<evidence type="ECO:0000256" key="6">
    <source>
        <dbReference type="ARBA" id="ARBA00022801"/>
    </source>
</evidence>
<dbReference type="GO" id="GO:0043571">
    <property type="term" value="P:maintenance of CRISPR repeat elements"/>
    <property type="evidence" value="ECO:0007669"/>
    <property type="project" value="UniProtKB-UniRule"/>
</dbReference>
<dbReference type="GO" id="GO:0016787">
    <property type="term" value="F:hydrolase activity"/>
    <property type="evidence" value="ECO:0007669"/>
    <property type="project" value="UniProtKB-KW"/>
</dbReference>
<dbReference type="HAMAP" id="MF_01471">
    <property type="entry name" value="Cas2"/>
    <property type="match status" value="1"/>
</dbReference>
<evidence type="ECO:0000256" key="1">
    <source>
        <dbReference type="ARBA" id="ARBA00001946"/>
    </source>
</evidence>
<keyword evidence="11" id="KW-1185">Reference proteome</keyword>
<dbReference type="Proteomes" id="UP000519004">
    <property type="component" value="Unassembled WGS sequence"/>
</dbReference>
<dbReference type="GO" id="GO:0051607">
    <property type="term" value="P:defense response to virus"/>
    <property type="evidence" value="ECO:0007669"/>
    <property type="project" value="UniProtKB-UniRule"/>
</dbReference>
<keyword evidence="6 9" id="KW-0378">Hydrolase</keyword>
<evidence type="ECO:0000256" key="5">
    <source>
        <dbReference type="ARBA" id="ARBA00022759"/>
    </source>
</evidence>
<dbReference type="Pfam" id="PF09827">
    <property type="entry name" value="CRISPR_Cas2"/>
    <property type="match status" value="1"/>
</dbReference>
<evidence type="ECO:0000313" key="11">
    <source>
        <dbReference type="Proteomes" id="UP000519004"/>
    </source>
</evidence>
<dbReference type="SUPFAM" id="SSF143430">
    <property type="entry name" value="TTP0101/SSO1404-like"/>
    <property type="match status" value="1"/>
</dbReference>